<name>A0ABC9NJ30_ESCAT</name>
<evidence type="ECO:0000313" key="2">
    <source>
        <dbReference type="EMBL" id="EDS90227.1"/>
    </source>
</evidence>
<reference evidence="2 3" key="1">
    <citation type="submission" date="2008-02" db="EMBL/GenBank/DDBJ databases">
        <title>Annotation of Escherichia albertii TW07627.</title>
        <authorList>
            <person name="Sutton G."/>
            <person name="Whittam T.S."/>
            <person name="Sebastian Y."/>
        </authorList>
    </citation>
    <scope>NUCLEOTIDE SEQUENCE [LARGE SCALE GENOMIC DNA]</scope>
    <source>
        <strain evidence="2 3">TW07627</strain>
    </source>
</reference>
<protein>
    <submittedName>
        <fullName evidence="2">Uncharacterized protein</fullName>
    </submittedName>
</protein>
<gene>
    <name evidence="2" type="ORF">ESCAB7627_1834</name>
</gene>
<accession>A0ABC9NJ30</accession>
<keyword evidence="1" id="KW-0472">Membrane</keyword>
<dbReference type="Proteomes" id="UP000003042">
    <property type="component" value="Unassembled WGS sequence"/>
</dbReference>
<sequence length="141" mass="16658">MTVRGTIADYGCHRYFHRNYTSEPYCEGAIYYHDKKGNKYSIELPASGSRYRYASDAIVVYNVEYPEKAMLISLNGKPQYIYTQTGSEFALWARLCLFLALIALFSIYWREACKRDKQPYDPLWRDRDKPISRANVSRRRK</sequence>
<organism evidence="2 3">
    <name type="scientific">Escherichia albertii (strain TW07627)</name>
    <dbReference type="NCBI Taxonomy" id="502347"/>
    <lineage>
        <taxon>Bacteria</taxon>
        <taxon>Pseudomonadati</taxon>
        <taxon>Pseudomonadota</taxon>
        <taxon>Gammaproteobacteria</taxon>
        <taxon>Enterobacterales</taxon>
        <taxon>Enterobacteriaceae</taxon>
        <taxon>Escherichia</taxon>
    </lineage>
</organism>
<dbReference type="AlphaFoldDB" id="A0ABC9NJ30"/>
<keyword evidence="1" id="KW-0812">Transmembrane</keyword>
<keyword evidence="1" id="KW-1133">Transmembrane helix</keyword>
<dbReference type="EMBL" id="ABKX01000014">
    <property type="protein sequence ID" value="EDS90227.1"/>
    <property type="molecule type" value="Genomic_DNA"/>
</dbReference>
<comment type="caution">
    <text evidence="2">The sequence shown here is derived from an EMBL/GenBank/DDBJ whole genome shotgun (WGS) entry which is preliminary data.</text>
</comment>
<proteinExistence type="predicted"/>
<evidence type="ECO:0000313" key="3">
    <source>
        <dbReference type="Proteomes" id="UP000003042"/>
    </source>
</evidence>
<evidence type="ECO:0000256" key="1">
    <source>
        <dbReference type="SAM" id="Phobius"/>
    </source>
</evidence>
<feature type="transmembrane region" description="Helical" evidence="1">
    <location>
        <begin position="89"/>
        <end position="109"/>
    </location>
</feature>